<proteinExistence type="predicted"/>
<accession>A0A1I2JHK0</accession>
<dbReference type="EMBL" id="FONH01000025">
    <property type="protein sequence ID" value="SFF53323.1"/>
    <property type="molecule type" value="Genomic_DNA"/>
</dbReference>
<sequence length="61" mass="6856">MRELTMQELETVNGGNGRIIWLVDDGKRITAPGICDYPTPGMFGPPIFLRRGVFYVAECRP</sequence>
<dbReference type="RefSeq" id="WP_026636864.1">
    <property type="nucleotide sequence ID" value="NZ_FONH01000025.1"/>
</dbReference>
<protein>
    <submittedName>
        <fullName evidence="1">Uncharacterized protein</fullName>
    </submittedName>
</protein>
<reference evidence="2" key="1">
    <citation type="submission" date="2016-10" db="EMBL/GenBank/DDBJ databases">
        <authorList>
            <person name="Varghese N."/>
            <person name="Submissions S."/>
        </authorList>
    </citation>
    <scope>NUCLEOTIDE SEQUENCE [LARGE SCALE GENOMIC DNA]</scope>
    <source>
        <strain evidence="2">UNC178MFTsu3.1</strain>
    </source>
</reference>
<dbReference type="Proteomes" id="UP000199477">
    <property type="component" value="Unassembled WGS sequence"/>
</dbReference>
<evidence type="ECO:0000313" key="2">
    <source>
        <dbReference type="Proteomes" id="UP000199477"/>
    </source>
</evidence>
<name>A0A1I2JHK0_9GAMM</name>
<organism evidence="1 2">
    <name type="scientific">Dyella marensis</name>
    <dbReference type="NCBI Taxonomy" id="500610"/>
    <lineage>
        <taxon>Bacteria</taxon>
        <taxon>Pseudomonadati</taxon>
        <taxon>Pseudomonadota</taxon>
        <taxon>Gammaproteobacteria</taxon>
        <taxon>Lysobacterales</taxon>
        <taxon>Rhodanobacteraceae</taxon>
        <taxon>Dyella</taxon>
    </lineage>
</organism>
<gene>
    <name evidence="1" type="ORF">SAMN02799615_04021</name>
</gene>
<dbReference type="AlphaFoldDB" id="A0A1I2JHK0"/>
<evidence type="ECO:0000313" key="1">
    <source>
        <dbReference type="EMBL" id="SFF53323.1"/>
    </source>
</evidence>
<keyword evidence="2" id="KW-1185">Reference proteome</keyword>
<dbReference type="STRING" id="500610.SAMN02799615_04021"/>